<evidence type="ECO:0000256" key="13">
    <source>
        <dbReference type="ARBA" id="ARBA00023136"/>
    </source>
</evidence>
<geneLocation type="mitochondrion" evidence="16"/>
<keyword evidence="8 15" id="KW-1278">Translocase</keyword>
<feature type="transmembrane region" description="Helical" evidence="15">
    <location>
        <begin position="78"/>
        <end position="95"/>
    </location>
</feature>
<comment type="similarity">
    <text evidence="2 15">Belongs to the complex I subunit 6 family.</text>
</comment>
<dbReference type="PANTHER" id="PTHR11435">
    <property type="entry name" value="NADH UBIQUINONE OXIDOREDUCTASE SUBUNIT ND6"/>
    <property type="match status" value="1"/>
</dbReference>
<evidence type="ECO:0000313" key="16">
    <source>
        <dbReference type="EMBL" id="AXS65172.1"/>
    </source>
</evidence>
<evidence type="ECO:0000256" key="15">
    <source>
        <dbReference type="RuleBase" id="RU004430"/>
    </source>
</evidence>
<evidence type="ECO:0000256" key="6">
    <source>
        <dbReference type="ARBA" id="ARBA00022660"/>
    </source>
</evidence>
<keyword evidence="5 15" id="KW-0813">Transport</keyword>
<evidence type="ECO:0000256" key="5">
    <source>
        <dbReference type="ARBA" id="ARBA00022448"/>
    </source>
</evidence>
<evidence type="ECO:0000256" key="2">
    <source>
        <dbReference type="ARBA" id="ARBA00005698"/>
    </source>
</evidence>
<dbReference type="EC" id="7.1.1.2" evidence="3 15"/>
<name>A0A346RGH5_9COLE</name>
<comment type="subcellular location">
    <subcellularLocation>
        <location evidence="1 15">Mitochondrion membrane</location>
        <topology evidence="1 15">Multi-pass membrane protein</topology>
    </subcellularLocation>
</comment>
<comment type="function">
    <text evidence="15">Core subunit of the mitochondrial membrane respiratory chain NADH dehydrogenase (Complex I) which catalyzes electron transfer from NADH through the respiratory chain, using ubiquinone as an electron acceptor. Essential for the catalytic activity and assembly of complex I.</text>
</comment>
<evidence type="ECO:0000256" key="7">
    <source>
        <dbReference type="ARBA" id="ARBA00022692"/>
    </source>
</evidence>
<keyword evidence="11 15" id="KW-0520">NAD</keyword>
<keyword evidence="13 15" id="KW-0472">Membrane</keyword>
<dbReference type="PANTHER" id="PTHR11435:SF1">
    <property type="entry name" value="NADH-UBIQUINONE OXIDOREDUCTASE CHAIN 6"/>
    <property type="match status" value="1"/>
</dbReference>
<comment type="catalytic activity">
    <reaction evidence="14 15">
        <text>a ubiquinone + NADH + 5 H(+)(in) = a ubiquinol + NAD(+) + 4 H(+)(out)</text>
        <dbReference type="Rhea" id="RHEA:29091"/>
        <dbReference type="Rhea" id="RHEA-COMP:9565"/>
        <dbReference type="Rhea" id="RHEA-COMP:9566"/>
        <dbReference type="ChEBI" id="CHEBI:15378"/>
        <dbReference type="ChEBI" id="CHEBI:16389"/>
        <dbReference type="ChEBI" id="CHEBI:17976"/>
        <dbReference type="ChEBI" id="CHEBI:57540"/>
        <dbReference type="ChEBI" id="CHEBI:57945"/>
        <dbReference type="EC" id="7.1.1.2"/>
    </reaction>
</comment>
<proteinExistence type="inferred from homology"/>
<keyword evidence="6 15" id="KW-0679">Respiratory chain</keyword>
<keyword evidence="7 15" id="KW-0812">Transmembrane</keyword>
<dbReference type="GO" id="GO:0008137">
    <property type="term" value="F:NADH dehydrogenase (ubiquinone) activity"/>
    <property type="evidence" value="ECO:0007669"/>
    <property type="project" value="UniProtKB-EC"/>
</dbReference>
<dbReference type="InterPro" id="IPR001457">
    <property type="entry name" value="NADH_UbQ/plastoQ_OxRdtase_su6"/>
</dbReference>
<organism evidence="16">
    <name type="scientific">Coleoptera sp. 11 KM-2017</name>
    <dbReference type="NCBI Taxonomy" id="2219314"/>
    <lineage>
        <taxon>Eukaryota</taxon>
        <taxon>Metazoa</taxon>
        <taxon>Ecdysozoa</taxon>
        <taxon>Arthropoda</taxon>
        <taxon>Hexapoda</taxon>
        <taxon>Insecta</taxon>
        <taxon>Pterygota</taxon>
        <taxon>Neoptera</taxon>
        <taxon>Endopterygota</taxon>
        <taxon>Coleoptera</taxon>
    </lineage>
</organism>
<gene>
    <name evidence="16" type="primary">nad6</name>
</gene>
<evidence type="ECO:0000256" key="11">
    <source>
        <dbReference type="ARBA" id="ARBA00023027"/>
    </source>
</evidence>
<evidence type="ECO:0000256" key="12">
    <source>
        <dbReference type="ARBA" id="ARBA00023128"/>
    </source>
</evidence>
<evidence type="ECO:0000256" key="4">
    <source>
        <dbReference type="ARBA" id="ARBA00021095"/>
    </source>
</evidence>
<evidence type="ECO:0000256" key="10">
    <source>
        <dbReference type="ARBA" id="ARBA00022989"/>
    </source>
</evidence>
<evidence type="ECO:0000256" key="1">
    <source>
        <dbReference type="ARBA" id="ARBA00004225"/>
    </source>
</evidence>
<feature type="transmembrane region" description="Helical" evidence="15">
    <location>
        <begin position="132"/>
        <end position="154"/>
    </location>
</feature>
<keyword evidence="9 15" id="KW-0249">Electron transport</keyword>
<evidence type="ECO:0000256" key="9">
    <source>
        <dbReference type="ARBA" id="ARBA00022982"/>
    </source>
</evidence>
<dbReference type="Pfam" id="PF00499">
    <property type="entry name" value="Oxidored_q3"/>
    <property type="match status" value="1"/>
</dbReference>
<dbReference type="AlphaFoldDB" id="A0A346RGH5"/>
<keyword evidence="10 15" id="KW-1133">Transmembrane helix</keyword>
<sequence length="163" mass="19051">MLIMIINLSLTLMFIFLTHPISMGSLLLMQTILVSLLIGNLNINFWFSYILFLILIGGMMVLFLYMTSIASNETFKKNFLLFLPLLLFLIYPLVINNQTMNFYINNQECYLFSNNTEFQQILTKFINLPYQMVFMFMVIYLLLTLIAVVNITGIQQGPLRHHN</sequence>
<feature type="transmembrane region" description="Helical" evidence="15">
    <location>
        <begin position="45"/>
        <end position="66"/>
    </location>
</feature>
<keyword evidence="15" id="KW-0830">Ubiquinone</keyword>
<protein>
    <recommendedName>
        <fullName evidence="4 15">NADH-ubiquinone oxidoreductase chain 6</fullName>
        <ecNumber evidence="3 15">7.1.1.2</ecNumber>
    </recommendedName>
</protein>
<evidence type="ECO:0000256" key="14">
    <source>
        <dbReference type="ARBA" id="ARBA00049551"/>
    </source>
</evidence>
<accession>A0A346RGH5</accession>
<dbReference type="InterPro" id="IPR050269">
    <property type="entry name" value="ComplexI_Subunit6"/>
</dbReference>
<keyword evidence="12 15" id="KW-0496">Mitochondrion</keyword>
<evidence type="ECO:0000256" key="3">
    <source>
        <dbReference type="ARBA" id="ARBA00012944"/>
    </source>
</evidence>
<dbReference type="EMBL" id="MG193370">
    <property type="protein sequence ID" value="AXS65172.1"/>
    <property type="molecule type" value="Genomic_DNA"/>
</dbReference>
<reference evidence="16" key="1">
    <citation type="journal article" date="2018" name="J. ISSAAS">
        <title>The contribution of mitochondrial metagenomics to large-scale data mining and phylogenetic analysis of Coleoptera.</title>
        <authorList>
            <person name="Miller K."/>
            <person name="Linard B."/>
            <person name="Motyka M."/>
            <person name="Bocek M."/>
            <person name="Vogler A.P."/>
        </authorList>
    </citation>
    <scope>NUCLEOTIDE SEQUENCE</scope>
</reference>
<dbReference type="GO" id="GO:0031966">
    <property type="term" value="C:mitochondrial membrane"/>
    <property type="evidence" value="ECO:0007669"/>
    <property type="project" value="UniProtKB-SubCell"/>
</dbReference>
<evidence type="ECO:0000256" key="8">
    <source>
        <dbReference type="ARBA" id="ARBA00022967"/>
    </source>
</evidence>
<feature type="transmembrane region" description="Helical" evidence="15">
    <location>
        <begin position="12"/>
        <end position="39"/>
    </location>
</feature>